<reference evidence="1 2" key="1">
    <citation type="journal article" date="2015" name="Antonie Van Leeuwenhoek">
        <title>A phylogenomic and molecular marker based taxonomic framework for the order Xanthomonadales: proposal to transfer the families Algiphilaceae and Solimonadaceae to the order Nevskiales ord. nov. and to create a new family within the order Xanthomonadales, the family Rhodanobacteraceae fam. nov., containing the genus Rhodanobacter and its closest relatives.</title>
        <authorList>
            <person name="Naushad S."/>
            <person name="Adeolu M."/>
            <person name="Wong S."/>
            <person name="Sohail M."/>
            <person name="Schellhorn H.E."/>
            <person name="Gupta R.S."/>
        </authorList>
    </citation>
    <scope>NUCLEOTIDE SEQUENCE [LARGE SCALE GENOMIC DNA]</scope>
    <source>
        <strain evidence="1 2">DSM 16301</strain>
    </source>
</reference>
<dbReference type="STRING" id="1440762.Y882_07015"/>
<sequence length="75" mass="8769">MTMNRDDLRRLLVELESQIEPLRAEHPDPEHFWPEFAERADAIRRQADPHDCDWAATWIEAMLAFHAMPGQSVEA</sequence>
<protein>
    <submittedName>
        <fullName evidence="1">Uncharacterized protein</fullName>
    </submittedName>
</protein>
<dbReference type="Proteomes" id="UP000035481">
    <property type="component" value="Unassembled WGS sequence"/>
</dbReference>
<gene>
    <name evidence="1" type="ORF">Y882_07015</name>
</gene>
<name>A0A0G9H4R4_9GAMM</name>
<dbReference type="OrthoDB" id="5957881at2"/>
<dbReference type="RefSeq" id="WP_046971160.1">
    <property type="nucleotide sequence ID" value="NZ_JPLA01000016.1"/>
</dbReference>
<dbReference type="PATRIC" id="fig|1440762.4.peg.772"/>
<dbReference type="AlphaFoldDB" id="A0A0G9H4R4"/>
<accession>A0A0G9H4R4</accession>
<comment type="caution">
    <text evidence="1">The sequence shown here is derived from an EMBL/GenBank/DDBJ whole genome shotgun (WGS) entry which is preliminary data.</text>
</comment>
<proteinExistence type="predicted"/>
<organism evidence="1 2">
    <name type="scientific">Dyella japonica DSM 16301</name>
    <dbReference type="NCBI Taxonomy" id="1440762"/>
    <lineage>
        <taxon>Bacteria</taxon>
        <taxon>Pseudomonadati</taxon>
        <taxon>Pseudomonadota</taxon>
        <taxon>Gammaproteobacteria</taxon>
        <taxon>Lysobacterales</taxon>
        <taxon>Rhodanobacteraceae</taxon>
        <taxon>Dyella</taxon>
    </lineage>
</organism>
<dbReference type="EMBL" id="JPLA01000016">
    <property type="protein sequence ID" value="KLD64491.1"/>
    <property type="molecule type" value="Genomic_DNA"/>
</dbReference>
<evidence type="ECO:0000313" key="1">
    <source>
        <dbReference type="EMBL" id="KLD64491.1"/>
    </source>
</evidence>
<evidence type="ECO:0000313" key="2">
    <source>
        <dbReference type="Proteomes" id="UP000035481"/>
    </source>
</evidence>